<dbReference type="GeneID" id="8230494"/>
<dbReference type="eggNOG" id="KOG3627">
    <property type="taxonomic scope" value="Eukaryota"/>
</dbReference>
<dbReference type="GO" id="GO:0006508">
    <property type="term" value="P:proteolysis"/>
    <property type="evidence" value="ECO:0007669"/>
    <property type="project" value="UniProtKB-KW"/>
</dbReference>
<dbReference type="OrthoDB" id="6339452at2759"/>
<dbReference type="EnsemblMetazoa" id="PHUM452840-RA">
    <property type="protein sequence ID" value="PHUM452840-PA"/>
    <property type="gene ID" value="PHUM452840"/>
</dbReference>
<evidence type="ECO:0000256" key="5">
    <source>
        <dbReference type="ARBA" id="ARBA00022825"/>
    </source>
</evidence>
<dbReference type="Proteomes" id="UP000009046">
    <property type="component" value="Unassembled WGS sequence"/>
</dbReference>
<name>E0VUP7_PEDHC</name>
<dbReference type="SUPFAM" id="SSF50494">
    <property type="entry name" value="Trypsin-like serine proteases"/>
    <property type="match status" value="1"/>
</dbReference>
<dbReference type="EMBL" id="DS235787">
    <property type="protein sequence ID" value="EEB17103.1"/>
    <property type="molecule type" value="Genomic_DNA"/>
</dbReference>
<dbReference type="PANTHER" id="PTHR24252">
    <property type="entry name" value="ACROSIN-RELATED"/>
    <property type="match status" value="1"/>
</dbReference>
<keyword evidence="6" id="KW-1015">Disulfide bond</keyword>
<dbReference type="CTD" id="8230494"/>
<evidence type="ECO:0000256" key="6">
    <source>
        <dbReference type="ARBA" id="ARBA00023157"/>
    </source>
</evidence>
<dbReference type="GO" id="GO:0005576">
    <property type="term" value="C:extracellular region"/>
    <property type="evidence" value="ECO:0007669"/>
    <property type="project" value="UniProtKB-SubCell"/>
</dbReference>
<reference evidence="11" key="3">
    <citation type="submission" date="2021-02" db="UniProtKB">
        <authorList>
            <consortium name="EnsemblMetazoa"/>
        </authorList>
    </citation>
    <scope>IDENTIFICATION</scope>
    <source>
        <strain evidence="11">USDA</strain>
    </source>
</reference>
<evidence type="ECO:0000256" key="4">
    <source>
        <dbReference type="ARBA" id="ARBA00022801"/>
    </source>
</evidence>
<evidence type="ECO:0000256" key="2">
    <source>
        <dbReference type="ARBA" id="ARBA00022525"/>
    </source>
</evidence>
<proteinExistence type="predicted"/>
<dbReference type="InterPro" id="IPR033116">
    <property type="entry name" value="TRYPSIN_SER"/>
</dbReference>
<dbReference type="PROSITE" id="PS00135">
    <property type="entry name" value="TRYPSIN_SER"/>
    <property type="match status" value="1"/>
</dbReference>
<evidence type="ECO:0000256" key="8">
    <source>
        <dbReference type="SAM" id="SignalP"/>
    </source>
</evidence>
<keyword evidence="8" id="KW-0732">Signal</keyword>
<dbReference type="VEuPathDB" id="VectorBase:PHUM452840"/>
<keyword evidence="12" id="KW-1185">Reference proteome</keyword>
<dbReference type="EC" id="3.4.21.4" evidence="10"/>
<dbReference type="FunFam" id="2.40.10.10:FF:000015">
    <property type="entry name" value="Atrial natriuretic peptide-converting enzyme"/>
    <property type="match status" value="1"/>
</dbReference>
<reference evidence="10" key="2">
    <citation type="submission" date="2007-04" db="EMBL/GenBank/DDBJ databases">
        <title>The genome of the human body louse.</title>
        <authorList>
            <consortium name="The Human Body Louse Genome Consortium"/>
            <person name="Kirkness E."/>
            <person name="Walenz B."/>
            <person name="Hass B."/>
            <person name="Bruggner R."/>
            <person name="Strausberg R."/>
        </authorList>
    </citation>
    <scope>NUCLEOTIDE SEQUENCE</scope>
    <source>
        <strain evidence="10">USDA</strain>
    </source>
</reference>
<evidence type="ECO:0000256" key="3">
    <source>
        <dbReference type="ARBA" id="ARBA00022670"/>
    </source>
</evidence>
<dbReference type="MEROPS" id="S01.506"/>
<dbReference type="PROSITE" id="PS00134">
    <property type="entry name" value="TRYPSIN_HIS"/>
    <property type="match status" value="1"/>
</dbReference>
<dbReference type="KEGG" id="phu:Phum_PHUM452840"/>
<dbReference type="SMART" id="SM00020">
    <property type="entry name" value="Tryp_SPc"/>
    <property type="match status" value="1"/>
</dbReference>
<dbReference type="Gene3D" id="2.40.10.10">
    <property type="entry name" value="Trypsin-like serine proteases"/>
    <property type="match status" value="1"/>
</dbReference>
<keyword evidence="3 7" id="KW-0645">Protease</keyword>
<keyword evidence="5 7" id="KW-0720">Serine protease</keyword>
<gene>
    <name evidence="11" type="primary">8230494</name>
    <name evidence="10" type="ORF">Phum_PHUM452840</name>
</gene>
<dbReference type="HOGENOM" id="CLU_006842_0_3_1"/>
<organism>
    <name type="scientific">Pediculus humanus subsp. corporis</name>
    <name type="common">Body louse</name>
    <dbReference type="NCBI Taxonomy" id="121224"/>
    <lineage>
        <taxon>Eukaryota</taxon>
        <taxon>Metazoa</taxon>
        <taxon>Ecdysozoa</taxon>
        <taxon>Arthropoda</taxon>
        <taxon>Hexapoda</taxon>
        <taxon>Insecta</taxon>
        <taxon>Pterygota</taxon>
        <taxon>Neoptera</taxon>
        <taxon>Paraneoptera</taxon>
        <taxon>Psocodea</taxon>
        <taxon>Troctomorpha</taxon>
        <taxon>Phthiraptera</taxon>
        <taxon>Anoplura</taxon>
        <taxon>Pediculidae</taxon>
        <taxon>Pediculus</taxon>
    </lineage>
</organism>
<evidence type="ECO:0000259" key="9">
    <source>
        <dbReference type="PROSITE" id="PS50240"/>
    </source>
</evidence>
<feature type="domain" description="Peptidase S1" evidence="9">
    <location>
        <begin position="60"/>
        <end position="309"/>
    </location>
</feature>
<protein>
    <submittedName>
        <fullName evidence="10">Serine protease snake, putative</fullName>
        <ecNumber evidence="10">3.4.21.4</ecNumber>
    </submittedName>
</protein>
<dbReference type="InterPro" id="IPR018114">
    <property type="entry name" value="TRYPSIN_HIS"/>
</dbReference>
<reference evidence="10" key="1">
    <citation type="submission" date="2007-04" db="EMBL/GenBank/DDBJ databases">
        <title>Annotation of Pediculus humanus corporis strain USDA.</title>
        <authorList>
            <person name="Kirkness E."/>
            <person name="Hannick L."/>
            <person name="Hass B."/>
            <person name="Bruggner R."/>
            <person name="Lawson D."/>
            <person name="Bidwell S."/>
            <person name="Joardar V."/>
            <person name="Caler E."/>
            <person name="Walenz B."/>
            <person name="Inman J."/>
            <person name="Schobel S."/>
            <person name="Galinsky K."/>
            <person name="Amedeo P."/>
            <person name="Strausberg R."/>
        </authorList>
    </citation>
    <scope>NUCLEOTIDE SEQUENCE</scope>
    <source>
        <strain evidence="10">USDA</strain>
    </source>
</reference>
<sequence>MKKFIFSSSRITIFFFFFFLECQEYGDLIYQESSALTLLAPQQMKMNKISQCTMDSVPLIIGGKKAKPQEFPHMVAIGYGENIESLLWLCGGSLISENFVLSAAHCSKSGNRGFATFVKMGVTNLNSDNSWIQNVKIKNRINHPKYKPPSKYNDIALFKLFEKVRFNEFVRPACLNTNDDEEFLFKRGIATGWGKENYDSYEGTTDLMKVSIDFIDRSICNKTYSSDVGEKLLKRGIVTSQLCAGNLNGGKDTCHGDSGGPLQILNQSPRCTYSIVGVTSFGKFCGFKNSPAVYTRVSKYVPWIESIVWP</sequence>
<evidence type="ECO:0000313" key="12">
    <source>
        <dbReference type="Proteomes" id="UP000009046"/>
    </source>
</evidence>
<dbReference type="PANTHER" id="PTHR24252:SF7">
    <property type="entry name" value="HYALIN"/>
    <property type="match status" value="1"/>
</dbReference>
<dbReference type="GO" id="GO:0004252">
    <property type="term" value="F:serine-type endopeptidase activity"/>
    <property type="evidence" value="ECO:0007669"/>
    <property type="project" value="UniProtKB-EC"/>
</dbReference>
<comment type="subcellular location">
    <subcellularLocation>
        <location evidence="1">Secreted</location>
    </subcellularLocation>
</comment>
<dbReference type="EMBL" id="AAZO01005514">
    <property type="status" value="NOT_ANNOTATED_CDS"/>
    <property type="molecule type" value="Genomic_DNA"/>
</dbReference>
<dbReference type="InterPro" id="IPR043504">
    <property type="entry name" value="Peptidase_S1_PA_chymotrypsin"/>
</dbReference>
<dbReference type="Pfam" id="PF00089">
    <property type="entry name" value="Trypsin"/>
    <property type="match status" value="1"/>
</dbReference>
<feature type="chain" id="PRO_5011412681" evidence="8">
    <location>
        <begin position="27"/>
        <end position="310"/>
    </location>
</feature>
<dbReference type="CDD" id="cd00190">
    <property type="entry name" value="Tryp_SPc"/>
    <property type="match status" value="1"/>
</dbReference>
<keyword evidence="2" id="KW-0964">Secreted</keyword>
<feature type="signal peptide" evidence="8">
    <location>
        <begin position="1"/>
        <end position="26"/>
    </location>
</feature>
<dbReference type="PROSITE" id="PS50240">
    <property type="entry name" value="TRYPSIN_DOM"/>
    <property type="match status" value="1"/>
</dbReference>
<dbReference type="InterPro" id="IPR001254">
    <property type="entry name" value="Trypsin_dom"/>
</dbReference>
<evidence type="ECO:0000313" key="11">
    <source>
        <dbReference type="EnsemblMetazoa" id="PHUM452840-PA"/>
    </source>
</evidence>
<keyword evidence="4 7" id="KW-0378">Hydrolase</keyword>
<dbReference type="OMA" id="LAEPYCM"/>
<dbReference type="InterPro" id="IPR009003">
    <property type="entry name" value="Peptidase_S1_PA"/>
</dbReference>
<dbReference type="RefSeq" id="XP_002429841.1">
    <property type="nucleotide sequence ID" value="XM_002429796.1"/>
</dbReference>
<evidence type="ECO:0000256" key="7">
    <source>
        <dbReference type="RuleBase" id="RU363034"/>
    </source>
</evidence>
<dbReference type="InParanoid" id="E0VUP7"/>
<evidence type="ECO:0000313" key="10">
    <source>
        <dbReference type="EMBL" id="EEB17103.1"/>
    </source>
</evidence>
<dbReference type="PRINTS" id="PR00722">
    <property type="entry name" value="CHYMOTRYPSIN"/>
</dbReference>
<dbReference type="AlphaFoldDB" id="E0VUP7"/>
<accession>E0VUP7</accession>
<dbReference type="STRING" id="121224.E0VUP7"/>
<evidence type="ECO:0000256" key="1">
    <source>
        <dbReference type="ARBA" id="ARBA00004613"/>
    </source>
</evidence>
<dbReference type="InterPro" id="IPR001314">
    <property type="entry name" value="Peptidase_S1A"/>
</dbReference>